<reference evidence="1 2" key="1">
    <citation type="submission" date="2017-12" db="EMBL/GenBank/DDBJ databases">
        <title>Phylogenetic diversity of female urinary microbiome.</title>
        <authorList>
            <person name="Thomas-White K."/>
            <person name="Wolfe A.J."/>
        </authorList>
    </citation>
    <scope>NUCLEOTIDE SEQUENCE [LARGE SCALE GENOMIC DNA]</scope>
    <source>
        <strain evidence="1 2">UMB0112</strain>
    </source>
</reference>
<dbReference type="InterPro" id="IPR016155">
    <property type="entry name" value="Mopterin_synth/thiamin_S_b"/>
</dbReference>
<dbReference type="AlphaFoldDB" id="A0A2I1NAC7"/>
<dbReference type="InterPro" id="IPR003749">
    <property type="entry name" value="ThiS/MoaD-like"/>
</dbReference>
<dbReference type="EMBL" id="PKHU01000003">
    <property type="protein sequence ID" value="PKZ29344.1"/>
    <property type="molecule type" value="Genomic_DNA"/>
</dbReference>
<proteinExistence type="predicted"/>
<sequence length="73" mass="8046">MIKVEFLGPIKKDDLEIEASNLAELKEILNKDEGLKKWLEISAVAINDEIINSLDKELKNGDKVSILPPVCGG</sequence>
<organism evidence="1 2">
    <name type="scientific">Campylobacter ureolyticus</name>
    <dbReference type="NCBI Taxonomy" id="827"/>
    <lineage>
        <taxon>Bacteria</taxon>
        <taxon>Pseudomonadati</taxon>
        <taxon>Campylobacterota</taxon>
        <taxon>Epsilonproteobacteria</taxon>
        <taxon>Campylobacterales</taxon>
        <taxon>Campylobacteraceae</taxon>
        <taxon>Campylobacter</taxon>
    </lineage>
</organism>
<dbReference type="RefSeq" id="WP_101636920.1">
    <property type="nucleotide sequence ID" value="NZ_PKHU01000003.1"/>
</dbReference>
<gene>
    <name evidence="1" type="ORF">CYJ41_03000</name>
</gene>
<name>A0A2I1NAC7_9BACT</name>
<dbReference type="Proteomes" id="UP000234639">
    <property type="component" value="Unassembled WGS sequence"/>
</dbReference>
<comment type="caution">
    <text evidence="1">The sequence shown here is derived from an EMBL/GenBank/DDBJ whole genome shotgun (WGS) entry which is preliminary data.</text>
</comment>
<evidence type="ECO:0000313" key="2">
    <source>
        <dbReference type="Proteomes" id="UP000234639"/>
    </source>
</evidence>
<protein>
    <submittedName>
        <fullName evidence="1">Molybdopterin synthase sulfur carrier subunit</fullName>
    </submittedName>
</protein>
<evidence type="ECO:0000313" key="1">
    <source>
        <dbReference type="EMBL" id="PKZ29344.1"/>
    </source>
</evidence>
<dbReference type="Pfam" id="PF02597">
    <property type="entry name" value="ThiS"/>
    <property type="match status" value="1"/>
</dbReference>
<accession>A0A2I1NAC7</accession>
<dbReference type="InterPro" id="IPR012675">
    <property type="entry name" value="Beta-grasp_dom_sf"/>
</dbReference>
<dbReference type="Gene3D" id="3.10.20.30">
    <property type="match status" value="1"/>
</dbReference>
<dbReference type="SUPFAM" id="SSF54285">
    <property type="entry name" value="MoaD/ThiS"/>
    <property type="match status" value="1"/>
</dbReference>